<evidence type="ECO:0000256" key="1">
    <source>
        <dbReference type="ARBA" id="ARBA00008690"/>
    </source>
</evidence>
<feature type="domain" description="FAF" evidence="3">
    <location>
        <begin position="92"/>
        <end position="150"/>
    </location>
</feature>
<dbReference type="Pfam" id="PF11250">
    <property type="entry name" value="FAF"/>
    <property type="match status" value="1"/>
</dbReference>
<gene>
    <name evidence="4" type="ORF">L1049_025726</name>
</gene>
<dbReference type="PANTHER" id="PTHR33155:SF17">
    <property type="entry name" value="F2E2.18-RELATED"/>
    <property type="match status" value="1"/>
</dbReference>
<dbReference type="InterPro" id="IPR021410">
    <property type="entry name" value="FAF"/>
</dbReference>
<keyword evidence="5" id="KW-1185">Reference proteome</keyword>
<evidence type="ECO:0000256" key="2">
    <source>
        <dbReference type="SAM" id="MobiDB-lite"/>
    </source>
</evidence>
<evidence type="ECO:0000259" key="3">
    <source>
        <dbReference type="Pfam" id="PF11250"/>
    </source>
</evidence>
<organism evidence="4 5">
    <name type="scientific">Liquidambar formosana</name>
    <name type="common">Formosan gum</name>
    <dbReference type="NCBI Taxonomy" id="63359"/>
    <lineage>
        <taxon>Eukaryota</taxon>
        <taxon>Viridiplantae</taxon>
        <taxon>Streptophyta</taxon>
        <taxon>Embryophyta</taxon>
        <taxon>Tracheophyta</taxon>
        <taxon>Spermatophyta</taxon>
        <taxon>Magnoliopsida</taxon>
        <taxon>eudicotyledons</taxon>
        <taxon>Gunneridae</taxon>
        <taxon>Pentapetalae</taxon>
        <taxon>Saxifragales</taxon>
        <taxon>Altingiaceae</taxon>
        <taxon>Liquidambar</taxon>
    </lineage>
</organism>
<evidence type="ECO:0000313" key="5">
    <source>
        <dbReference type="Proteomes" id="UP001415857"/>
    </source>
</evidence>
<protein>
    <recommendedName>
        <fullName evidence="3">FAF domain-containing protein</fullName>
    </recommendedName>
</protein>
<comment type="similarity">
    <text evidence="1">Belongs to the fantastic four family.</text>
</comment>
<feature type="region of interest" description="Disordered" evidence="2">
    <location>
        <begin position="161"/>
        <end position="189"/>
    </location>
</feature>
<feature type="compositionally biased region" description="Acidic residues" evidence="2">
    <location>
        <begin position="166"/>
        <end position="189"/>
    </location>
</feature>
<accession>A0AAP0R5U5</accession>
<evidence type="ECO:0000313" key="4">
    <source>
        <dbReference type="EMBL" id="KAK9270150.1"/>
    </source>
</evidence>
<dbReference type="AlphaFoldDB" id="A0AAP0R5U5"/>
<sequence>MQSPEASPTHHPELGLEALTLSSEKEQSPNPFSSSIMLSPPSPFLMGDYIGMESCFDLKNNVEIDTTAKDDEAYSRWRGKRDQRWEMRKKREFPPPIPSLARTGNLPCHMPWIFKRYYTNDGRLIIKEEKVRHHEYFRAHRANGRLTLHLVPLDNDVLFPPTAGATEEDEYIDEDAETETETEDLDAYDEDKCNEDNDEVEKETMQKDQTVVEEATMKLGSSMGHESSMENGSNGIAGKGGGAGKCFEYKSIRRSSSPCSFGMPLPSIRPVHS</sequence>
<dbReference type="InterPro" id="IPR046431">
    <property type="entry name" value="FAF_dom"/>
</dbReference>
<dbReference type="PANTHER" id="PTHR33155">
    <property type="entry name" value="FANTASTIC FOUR-LIKE PROTEIN (DUF3049)"/>
    <property type="match status" value="1"/>
</dbReference>
<comment type="caution">
    <text evidence="4">The sequence shown here is derived from an EMBL/GenBank/DDBJ whole genome shotgun (WGS) entry which is preliminary data.</text>
</comment>
<proteinExistence type="inferred from homology"/>
<dbReference type="EMBL" id="JBBPBK010000014">
    <property type="protein sequence ID" value="KAK9270150.1"/>
    <property type="molecule type" value="Genomic_DNA"/>
</dbReference>
<reference evidence="4 5" key="1">
    <citation type="journal article" date="2024" name="Plant J.">
        <title>Genome sequences and population genomics reveal climatic adaptation and genomic divergence between two closely related sweetgum species.</title>
        <authorList>
            <person name="Xu W.Q."/>
            <person name="Ren C.Q."/>
            <person name="Zhang X.Y."/>
            <person name="Comes H.P."/>
            <person name="Liu X.H."/>
            <person name="Li Y.G."/>
            <person name="Kettle C.J."/>
            <person name="Jalonen R."/>
            <person name="Gaisberger H."/>
            <person name="Ma Y.Z."/>
            <person name="Qiu Y.X."/>
        </authorList>
    </citation>
    <scope>NUCLEOTIDE SEQUENCE [LARGE SCALE GENOMIC DNA]</scope>
    <source>
        <strain evidence="4">Hangzhou</strain>
    </source>
</reference>
<feature type="region of interest" description="Disordered" evidence="2">
    <location>
        <begin position="1"/>
        <end position="36"/>
    </location>
</feature>
<name>A0AAP0R5U5_LIQFO</name>
<dbReference type="Proteomes" id="UP001415857">
    <property type="component" value="Unassembled WGS sequence"/>
</dbReference>